<reference evidence="1 2" key="1">
    <citation type="submission" date="2015-01" db="EMBL/GenBank/DDBJ databases">
        <title>Evolution of Trichinella species and genotypes.</title>
        <authorList>
            <person name="Korhonen P.K."/>
            <person name="Edoardo P."/>
            <person name="Giuseppe L.R."/>
            <person name="Gasser R.B."/>
        </authorList>
    </citation>
    <scope>NUCLEOTIDE SEQUENCE [LARGE SCALE GENOMIC DNA]</scope>
    <source>
        <strain evidence="1">ISS120</strain>
    </source>
</reference>
<dbReference type="Proteomes" id="UP000054653">
    <property type="component" value="Unassembled WGS sequence"/>
</dbReference>
<organism evidence="1 2">
    <name type="scientific">Trichinella britovi</name>
    <name type="common">Parasitic roundworm</name>
    <dbReference type="NCBI Taxonomy" id="45882"/>
    <lineage>
        <taxon>Eukaryota</taxon>
        <taxon>Metazoa</taxon>
        <taxon>Ecdysozoa</taxon>
        <taxon>Nematoda</taxon>
        <taxon>Enoplea</taxon>
        <taxon>Dorylaimia</taxon>
        <taxon>Trichinellida</taxon>
        <taxon>Trichinellidae</taxon>
        <taxon>Trichinella</taxon>
    </lineage>
</organism>
<name>A0A0V1D8I0_TRIBR</name>
<keyword evidence="2" id="KW-1185">Reference proteome</keyword>
<dbReference type="EMBL" id="JYDI01000027">
    <property type="protein sequence ID" value="KRY57783.1"/>
    <property type="molecule type" value="Genomic_DNA"/>
</dbReference>
<comment type="caution">
    <text evidence="1">The sequence shown here is derived from an EMBL/GenBank/DDBJ whole genome shotgun (WGS) entry which is preliminary data.</text>
</comment>
<proteinExistence type="predicted"/>
<dbReference type="AlphaFoldDB" id="A0A0V1D8I0"/>
<accession>A0A0V1D8I0</accession>
<sequence length="111" mass="12660">MSESMRSNFNEGNLKSLSNVELTRIALNWLAAIKGKGQSDWALASQRSGPVAREGKIERRQVELSKEAFFISQKQLAICVSLNTKRNLIKQRHDGQLLTNVRFYYEYVGLI</sequence>
<dbReference type="OrthoDB" id="5919533at2759"/>
<gene>
    <name evidence="1" type="ORF">T03_7742</name>
</gene>
<protein>
    <submittedName>
        <fullName evidence="1">Uncharacterized protein</fullName>
    </submittedName>
</protein>
<evidence type="ECO:0000313" key="1">
    <source>
        <dbReference type="EMBL" id="KRY57783.1"/>
    </source>
</evidence>
<evidence type="ECO:0000313" key="2">
    <source>
        <dbReference type="Proteomes" id="UP000054653"/>
    </source>
</evidence>